<evidence type="ECO:0000256" key="2">
    <source>
        <dbReference type="SAM" id="Phobius"/>
    </source>
</evidence>
<evidence type="ECO:0000313" key="4">
    <source>
        <dbReference type="Proteomes" id="UP001146793"/>
    </source>
</evidence>
<evidence type="ECO:0008006" key="5">
    <source>
        <dbReference type="Google" id="ProtNLM"/>
    </source>
</evidence>
<proteinExistence type="predicted"/>
<organism evidence="3 4">
    <name type="scientific">Anaeramoeba flamelloides</name>
    <dbReference type="NCBI Taxonomy" id="1746091"/>
    <lineage>
        <taxon>Eukaryota</taxon>
        <taxon>Metamonada</taxon>
        <taxon>Anaeramoebidae</taxon>
        <taxon>Anaeramoeba</taxon>
    </lineage>
</organism>
<sequence length="105" mass="12307">MDQKKTLQQKKEKEKEKEVKITEEQEQQQDPNLKKVSDEQKLEQDIQQIYSQIKYSINTKDSGKLSIKDWIIKNQCLFQQIILGSILLIFILIAIVLGLYTLIKG</sequence>
<evidence type="ECO:0000313" key="3">
    <source>
        <dbReference type="EMBL" id="KAJ3431799.1"/>
    </source>
</evidence>
<dbReference type="EMBL" id="JANTQA010000047">
    <property type="protein sequence ID" value="KAJ3431799.1"/>
    <property type="molecule type" value="Genomic_DNA"/>
</dbReference>
<evidence type="ECO:0000256" key="1">
    <source>
        <dbReference type="SAM" id="MobiDB-lite"/>
    </source>
</evidence>
<keyword evidence="2" id="KW-0472">Membrane</keyword>
<dbReference type="Proteomes" id="UP001146793">
    <property type="component" value="Unassembled WGS sequence"/>
</dbReference>
<comment type="caution">
    <text evidence="3">The sequence shown here is derived from an EMBL/GenBank/DDBJ whole genome shotgun (WGS) entry which is preliminary data.</text>
</comment>
<feature type="compositionally biased region" description="Basic and acidic residues" evidence="1">
    <location>
        <begin position="1"/>
        <end position="23"/>
    </location>
</feature>
<keyword evidence="2" id="KW-1133">Transmembrane helix</keyword>
<feature type="transmembrane region" description="Helical" evidence="2">
    <location>
        <begin position="81"/>
        <end position="103"/>
    </location>
</feature>
<reference evidence="3" key="1">
    <citation type="submission" date="2022-08" db="EMBL/GenBank/DDBJ databases">
        <title>Novel sulphate-reducing endosymbionts in the free-living metamonad Anaeramoeba.</title>
        <authorList>
            <person name="Jerlstrom-Hultqvist J."/>
            <person name="Cepicka I."/>
            <person name="Gallot-Lavallee L."/>
            <person name="Salas-Leiva D."/>
            <person name="Curtis B.A."/>
            <person name="Zahonova K."/>
            <person name="Pipaliya S."/>
            <person name="Dacks J."/>
            <person name="Roger A.J."/>
        </authorList>
    </citation>
    <scope>NUCLEOTIDE SEQUENCE</scope>
    <source>
        <strain evidence="3">Busselton2</strain>
    </source>
</reference>
<dbReference type="AlphaFoldDB" id="A0AAV7YWM3"/>
<gene>
    <name evidence="3" type="ORF">M0812_20721</name>
</gene>
<accession>A0AAV7YWM3</accession>
<name>A0AAV7YWM3_9EUKA</name>
<keyword evidence="2" id="KW-0812">Transmembrane</keyword>
<feature type="region of interest" description="Disordered" evidence="1">
    <location>
        <begin position="1"/>
        <end position="39"/>
    </location>
</feature>
<protein>
    <recommendedName>
        <fullName evidence="5">Transmembrane protein</fullName>
    </recommendedName>
</protein>